<comment type="similarity">
    <text evidence="2">Belongs to the DsbD family.</text>
</comment>
<comment type="subcellular location">
    <subcellularLocation>
        <location evidence="1">Membrane</location>
        <topology evidence="1">Multi-pass membrane protein</topology>
    </subcellularLocation>
</comment>
<comment type="caution">
    <text evidence="8">The sequence shown here is derived from an EMBL/GenBank/DDBJ whole genome shotgun (WGS) entry which is preliminary data.</text>
</comment>
<sequence>MSDLGATFADIVTDGSLLLAMAVAALVGLISFASPCCLPLIPGYVGYVAGLAGADVTAENRPTAMATFEGAPGAATVGASTPTTGGATTPSRTIAVASRRRLLAGSLLFVAGFSAVFISFGALFGGLGRLLYEWAPTLTRVAGVVTIAMGLSFLGALTWFQRERRIHRRPPAGLAGAPVLGVVFGLGWTPCLGPTLAAVNTLAYTEASALRGAILGLAYCLGLGIPFVLVALGTRRALRFSAFARRHAQTVMRIGGVLLIVLGVLLLTGWWDAMMIWLRAWLATTGLGTTSV</sequence>
<dbReference type="PANTHER" id="PTHR31272:SF4">
    <property type="entry name" value="CYTOCHROME C-TYPE BIOGENESIS PROTEIN HI_1454-RELATED"/>
    <property type="match status" value="1"/>
</dbReference>
<feature type="transmembrane region" description="Helical" evidence="6">
    <location>
        <begin position="137"/>
        <end position="160"/>
    </location>
</feature>
<protein>
    <submittedName>
        <fullName evidence="8">Cytochrome c biogenesis protein CcdA</fullName>
    </submittedName>
</protein>
<feature type="domain" description="Cytochrome C biogenesis protein transmembrane" evidence="7">
    <location>
        <begin position="97"/>
        <end position="267"/>
    </location>
</feature>
<keyword evidence="5 6" id="KW-0472">Membrane</keyword>
<accession>A0ABU2K7C1</accession>
<keyword evidence="4 6" id="KW-1133">Transmembrane helix</keyword>
<organism evidence="8 9">
    <name type="scientific">Blastococcus goldschmidtiae</name>
    <dbReference type="NCBI Taxonomy" id="3075546"/>
    <lineage>
        <taxon>Bacteria</taxon>
        <taxon>Bacillati</taxon>
        <taxon>Actinomycetota</taxon>
        <taxon>Actinomycetes</taxon>
        <taxon>Geodermatophilales</taxon>
        <taxon>Geodermatophilaceae</taxon>
        <taxon>Blastococcus</taxon>
    </lineage>
</organism>
<dbReference type="InterPro" id="IPR051790">
    <property type="entry name" value="Cytochrome_c-biogenesis_DsbD"/>
</dbReference>
<evidence type="ECO:0000256" key="3">
    <source>
        <dbReference type="ARBA" id="ARBA00022692"/>
    </source>
</evidence>
<evidence type="ECO:0000313" key="8">
    <source>
        <dbReference type="EMBL" id="MDT0276100.1"/>
    </source>
</evidence>
<dbReference type="InterPro" id="IPR003834">
    <property type="entry name" value="Cyt_c_assmbl_TM_dom"/>
</dbReference>
<evidence type="ECO:0000256" key="2">
    <source>
        <dbReference type="ARBA" id="ARBA00006143"/>
    </source>
</evidence>
<evidence type="ECO:0000256" key="5">
    <source>
        <dbReference type="ARBA" id="ARBA00023136"/>
    </source>
</evidence>
<evidence type="ECO:0000256" key="1">
    <source>
        <dbReference type="ARBA" id="ARBA00004141"/>
    </source>
</evidence>
<evidence type="ECO:0000259" key="7">
    <source>
        <dbReference type="Pfam" id="PF02683"/>
    </source>
</evidence>
<keyword evidence="9" id="KW-1185">Reference proteome</keyword>
<reference evidence="9" key="1">
    <citation type="submission" date="2023-07" db="EMBL/GenBank/DDBJ databases">
        <title>30 novel species of actinomycetes from the DSMZ collection.</title>
        <authorList>
            <person name="Nouioui I."/>
        </authorList>
    </citation>
    <scope>NUCLEOTIDE SEQUENCE [LARGE SCALE GENOMIC DNA]</scope>
    <source>
        <strain evidence="9">DSM 46792</strain>
    </source>
</reference>
<feature type="transmembrane region" description="Helical" evidence="6">
    <location>
        <begin position="251"/>
        <end position="271"/>
    </location>
</feature>
<evidence type="ECO:0000256" key="4">
    <source>
        <dbReference type="ARBA" id="ARBA00022989"/>
    </source>
</evidence>
<name>A0ABU2K7C1_9ACTN</name>
<feature type="transmembrane region" description="Helical" evidence="6">
    <location>
        <begin position="17"/>
        <end position="41"/>
    </location>
</feature>
<dbReference type="Pfam" id="PF02683">
    <property type="entry name" value="DsbD_TM"/>
    <property type="match status" value="1"/>
</dbReference>
<feature type="transmembrane region" description="Helical" evidence="6">
    <location>
        <begin position="102"/>
        <end position="125"/>
    </location>
</feature>
<dbReference type="PANTHER" id="PTHR31272">
    <property type="entry name" value="CYTOCHROME C-TYPE BIOGENESIS PROTEIN HI_1454-RELATED"/>
    <property type="match status" value="1"/>
</dbReference>
<feature type="transmembrane region" description="Helical" evidence="6">
    <location>
        <begin position="172"/>
        <end position="189"/>
    </location>
</feature>
<gene>
    <name evidence="8" type="ORF">RM425_09330</name>
</gene>
<keyword evidence="3 6" id="KW-0812">Transmembrane</keyword>
<evidence type="ECO:0000256" key="6">
    <source>
        <dbReference type="SAM" id="Phobius"/>
    </source>
</evidence>
<dbReference type="RefSeq" id="WP_311344921.1">
    <property type="nucleotide sequence ID" value="NZ_JAVREI010000005.1"/>
</dbReference>
<feature type="transmembrane region" description="Helical" evidence="6">
    <location>
        <begin position="209"/>
        <end position="230"/>
    </location>
</feature>
<proteinExistence type="inferred from homology"/>
<dbReference type="Proteomes" id="UP001183222">
    <property type="component" value="Unassembled WGS sequence"/>
</dbReference>
<dbReference type="EMBL" id="JAVREI010000005">
    <property type="protein sequence ID" value="MDT0276100.1"/>
    <property type="molecule type" value="Genomic_DNA"/>
</dbReference>
<evidence type="ECO:0000313" key="9">
    <source>
        <dbReference type="Proteomes" id="UP001183222"/>
    </source>
</evidence>